<comment type="caution">
    <text evidence="3">The sequence shown here is derived from an EMBL/GenBank/DDBJ whole genome shotgun (WGS) entry which is preliminary data.</text>
</comment>
<feature type="transmembrane region" description="Helical" evidence="2">
    <location>
        <begin position="408"/>
        <end position="428"/>
    </location>
</feature>
<sequence length="532" mass="59929">MGICVWSALHLNIAATNETTVQYWLRTVRWILLGVFGPELVVFAAWRQYISARAMQNLQNGPFEERPEHGSPACLQNGHEDGLDEDHRGRERSKHPMRVQTDVEHGSEWTVVHGFYAAMGGFVFELDSETATTLHLSTGAPHRITITPCGIMMLAQCGVLPRIRKEDIKDKSKADGLAKLVVCLQAGWMVVQTLARVAYQLPVSLLEVNTIGHVVCATFIYILWWHKPRLIREPTPLRGPWVRALATFMWMHSRLSECAPSGHQSTFKSRDASEISKLAFVQDHSDLSTPASSTSEIASKTVRQNASLPCQAYRVHRPGIGCLGLRHDDDRIMDCSGCAQAPRTIHGGFETGMVRWNWAMDAVETFPQLRHRLKTTTQNGQMFKTEALLQERAVNWPSRGQLTAFRGVVMGMILWLASIAYGAVHTAAWNDYFPTEVEAWLWRASSIDIMASGLVWLTINFLAQVSTGFDRYWDKVMEGRASRIKRAFPWHHEKKALSDFHEDKLQASVEPGLNSDDWSSFAFGDFSLLKPT</sequence>
<dbReference type="EMBL" id="NAJM01000018">
    <property type="protein sequence ID" value="RVX71197.1"/>
    <property type="molecule type" value="Genomic_DNA"/>
</dbReference>
<name>A0A438N624_EXOME</name>
<feature type="transmembrane region" description="Helical" evidence="2">
    <location>
        <begin position="205"/>
        <end position="224"/>
    </location>
</feature>
<organism evidence="3 4">
    <name type="scientific">Exophiala mesophila</name>
    <name type="common">Black yeast-like fungus</name>
    <dbReference type="NCBI Taxonomy" id="212818"/>
    <lineage>
        <taxon>Eukaryota</taxon>
        <taxon>Fungi</taxon>
        <taxon>Dikarya</taxon>
        <taxon>Ascomycota</taxon>
        <taxon>Pezizomycotina</taxon>
        <taxon>Eurotiomycetes</taxon>
        <taxon>Chaetothyriomycetidae</taxon>
        <taxon>Chaetothyriales</taxon>
        <taxon>Herpotrichiellaceae</taxon>
        <taxon>Exophiala</taxon>
    </lineage>
</organism>
<proteinExistence type="predicted"/>
<dbReference type="AlphaFoldDB" id="A0A438N624"/>
<dbReference type="PANTHER" id="PTHR35043">
    <property type="entry name" value="TRANSCRIPTION FACTOR DOMAIN-CONTAINING PROTEIN"/>
    <property type="match status" value="1"/>
</dbReference>
<dbReference type="PANTHER" id="PTHR35043:SF7">
    <property type="entry name" value="TRANSCRIPTION FACTOR DOMAIN-CONTAINING PROTEIN"/>
    <property type="match status" value="1"/>
</dbReference>
<evidence type="ECO:0000313" key="4">
    <source>
        <dbReference type="Proteomes" id="UP000288859"/>
    </source>
</evidence>
<dbReference type="OrthoDB" id="9451547at2759"/>
<reference evidence="3 4" key="1">
    <citation type="submission" date="2017-03" db="EMBL/GenBank/DDBJ databases">
        <title>Genomes of endolithic fungi from Antarctica.</title>
        <authorList>
            <person name="Coleine C."/>
            <person name="Masonjones S."/>
            <person name="Stajich J.E."/>
        </authorList>
    </citation>
    <scope>NUCLEOTIDE SEQUENCE [LARGE SCALE GENOMIC DNA]</scope>
    <source>
        <strain evidence="3 4">CCFEE 6314</strain>
    </source>
</reference>
<protein>
    <submittedName>
        <fullName evidence="3">Uncharacterized protein</fullName>
    </submittedName>
</protein>
<feature type="transmembrane region" description="Helical" evidence="2">
    <location>
        <begin position="440"/>
        <end position="463"/>
    </location>
</feature>
<evidence type="ECO:0000313" key="3">
    <source>
        <dbReference type="EMBL" id="RVX71197.1"/>
    </source>
</evidence>
<feature type="region of interest" description="Disordered" evidence="1">
    <location>
        <begin position="61"/>
        <end position="100"/>
    </location>
</feature>
<keyword evidence="2" id="KW-0812">Transmembrane</keyword>
<keyword evidence="2" id="KW-1133">Transmembrane helix</keyword>
<feature type="transmembrane region" description="Helical" evidence="2">
    <location>
        <begin position="27"/>
        <end position="46"/>
    </location>
</feature>
<keyword evidence="2" id="KW-0472">Membrane</keyword>
<gene>
    <name evidence="3" type="ORF">B0A52_04771</name>
</gene>
<dbReference type="VEuPathDB" id="FungiDB:PV10_03295"/>
<evidence type="ECO:0000256" key="2">
    <source>
        <dbReference type="SAM" id="Phobius"/>
    </source>
</evidence>
<accession>A0A438N624</accession>
<feature type="transmembrane region" description="Helical" evidence="2">
    <location>
        <begin position="177"/>
        <end position="199"/>
    </location>
</feature>
<dbReference type="Proteomes" id="UP000288859">
    <property type="component" value="Unassembled WGS sequence"/>
</dbReference>
<evidence type="ECO:0000256" key="1">
    <source>
        <dbReference type="SAM" id="MobiDB-lite"/>
    </source>
</evidence>
<feature type="compositionally biased region" description="Basic and acidic residues" evidence="1">
    <location>
        <begin position="78"/>
        <end position="89"/>
    </location>
</feature>